<keyword evidence="4" id="KW-1003">Cell membrane</keyword>
<evidence type="ECO:0000256" key="1">
    <source>
        <dbReference type="ARBA" id="ARBA00004651"/>
    </source>
</evidence>
<dbReference type="PANTHER" id="PTHR30472:SF24">
    <property type="entry name" value="FERRIC ENTEROBACTIN TRANSPORT SYSTEM PERMEASE PROTEIN FEPG"/>
    <property type="match status" value="1"/>
</dbReference>
<dbReference type="PANTHER" id="PTHR30472">
    <property type="entry name" value="FERRIC ENTEROBACTIN TRANSPORT SYSTEM PERMEASE PROTEIN"/>
    <property type="match status" value="1"/>
</dbReference>
<keyword evidence="3" id="KW-0813">Transport</keyword>
<dbReference type="GO" id="GO:0033214">
    <property type="term" value="P:siderophore-iron import into cell"/>
    <property type="evidence" value="ECO:0007669"/>
    <property type="project" value="TreeGrafter"/>
</dbReference>
<feature type="transmembrane region" description="Helical" evidence="8">
    <location>
        <begin position="87"/>
        <end position="107"/>
    </location>
</feature>
<keyword evidence="6 8" id="KW-1133">Transmembrane helix</keyword>
<accession>A0A831TFD0</accession>
<evidence type="ECO:0000256" key="3">
    <source>
        <dbReference type="ARBA" id="ARBA00022448"/>
    </source>
</evidence>
<feature type="transmembrane region" description="Helical" evidence="8">
    <location>
        <begin position="260"/>
        <end position="286"/>
    </location>
</feature>
<dbReference type="AlphaFoldDB" id="A0A831TFD0"/>
<evidence type="ECO:0000256" key="5">
    <source>
        <dbReference type="ARBA" id="ARBA00022692"/>
    </source>
</evidence>
<dbReference type="Pfam" id="PF01032">
    <property type="entry name" value="FecCD"/>
    <property type="match status" value="1"/>
</dbReference>
<name>A0A831TFD0_9BACT</name>
<feature type="transmembrane region" description="Helical" evidence="8">
    <location>
        <begin position="171"/>
        <end position="190"/>
    </location>
</feature>
<comment type="similarity">
    <text evidence="2">Belongs to the binding-protein-dependent transport system permease family. FecCD subfamily.</text>
</comment>
<evidence type="ECO:0000256" key="4">
    <source>
        <dbReference type="ARBA" id="ARBA00022475"/>
    </source>
</evidence>
<evidence type="ECO:0000256" key="8">
    <source>
        <dbReference type="SAM" id="Phobius"/>
    </source>
</evidence>
<feature type="transmembrane region" description="Helical" evidence="8">
    <location>
        <begin position="219"/>
        <end position="240"/>
    </location>
</feature>
<gene>
    <name evidence="9" type="ORF">ENP34_02265</name>
</gene>
<feature type="transmembrane region" description="Helical" evidence="8">
    <location>
        <begin position="21"/>
        <end position="50"/>
    </location>
</feature>
<evidence type="ECO:0000313" key="9">
    <source>
        <dbReference type="EMBL" id="HEG90258.1"/>
    </source>
</evidence>
<proteinExistence type="inferred from homology"/>
<dbReference type="GO" id="GO:0022857">
    <property type="term" value="F:transmembrane transporter activity"/>
    <property type="evidence" value="ECO:0007669"/>
    <property type="project" value="InterPro"/>
</dbReference>
<sequence length="353" mass="36480">MVRALVSSQTERRPRLRVVRVGGVAFRVDASVLAMTGLALAALLALSAWALTLGSYRLPLAAVIAALSGSGSDEARFIVLDLRLPRILAAVLIGPMLAMSGAIFQGLVRNPLVSPDVIGVNAGAAFVAVFWITTRHSPAALPLVAFAGAVVAASIVYLLSWRGHIAGPRLILVGIGVNAALSAATSFMVVRAEINDASRAVLWMTGSVYASTWNDVRTLALALAVLGPVGIALMWSLRVIQAGDLVARSVGMPLERVRLTLILVGCGLSAVAVSVAGPIGFVALMVPHLARMLAGPMCGSVFAFTGVLGALLLLGADMVGQHALPVGVPVGVVTAAVGAPYFLYLLYRVNARL</sequence>
<protein>
    <submittedName>
        <fullName evidence="9">Iron ABC transporter permease</fullName>
    </submittedName>
</protein>
<dbReference type="InterPro" id="IPR037294">
    <property type="entry name" value="ABC_BtuC-like"/>
</dbReference>
<dbReference type="SUPFAM" id="SSF81345">
    <property type="entry name" value="ABC transporter involved in vitamin B12 uptake, BtuC"/>
    <property type="match status" value="1"/>
</dbReference>
<dbReference type="Gene3D" id="1.10.3470.10">
    <property type="entry name" value="ABC transporter involved in vitamin B12 uptake, BtuC"/>
    <property type="match status" value="1"/>
</dbReference>
<dbReference type="FunFam" id="1.10.3470.10:FF:000001">
    <property type="entry name" value="Vitamin B12 ABC transporter permease BtuC"/>
    <property type="match status" value="1"/>
</dbReference>
<organism evidence="9">
    <name type="scientific">Thermorudis peleae</name>
    <dbReference type="NCBI Taxonomy" id="1382356"/>
    <lineage>
        <taxon>Bacteria</taxon>
        <taxon>Pseudomonadati</taxon>
        <taxon>Thermomicrobiota</taxon>
        <taxon>Thermomicrobia</taxon>
        <taxon>Thermomicrobia incertae sedis</taxon>
        <taxon>Thermorudis</taxon>
    </lineage>
</organism>
<reference evidence="9" key="1">
    <citation type="journal article" date="2020" name="mSystems">
        <title>Genome- and Community-Level Interaction Insights into Carbon Utilization and Element Cycling Functions of Hydrothermarchaeota in Hydrothermal Sediment.</title>
        <authorList>
            <person name="Zhou Z."/>
            <person name="Liu Y."/>
            <person name="Xu W."/>
            <person name="Pan J."/>
            <person name="Luo Z.H."/>
            <person name="Li M."/>
        </authorList>
    </citation>
    <scope>NUCLEOTIDE SEQUENCE [LARGE SCALE GENOMIC DNA]</scope>
    <source>
        <strain evidence="9">SpSt-210</strain>
    </source>
</reference>
<keyword evidence="7 8" id="KW-0472">Membrane</keyword>
<keyword evidence="5 8" id="KW-0812">Transmembrane</keyword>
<dbReference type="GO" id="GO:0005886">
    <property type="term" value="C:plasma membrane"/>
    <property type="evidence" value="ECO:0007669"/>
    <property type="project" value="UniProtKB-SubCell"/>
</dbReference>
<evidence type="ECO:0000256" key="6">
    <source>
        <dbReference type="ARBA" id="ARBA00022989"/>
    </source>
</evidence>
<feature type="transmembrane region" description="Helical" evidence="8">
    <location>
        <begin position="113"/>
        <end position="132"/>
    </location>
</feature>
<evidence type="ECO:0000256" key="7">
    <source>
        <dbReference type="ARBA" id="ARBA00023136"/>
    </source>
</evidence>
<dbReference type="InterPro" id="IPR000522">
    <property type="entry name" value="ABC_transptr_permease_BtuC"/>
</dbReference>
<dbReference type="CDD" id="cd06550">
    <property type="entry name" value="TM_ABC_iron-siderophores_like"/>
    <property type="match status" value="1"/>
</dbReference>
<dbReference type="EMBL" id="DSIY01000049">
    <property type="protein sequence ID" value="HEG90258.1"/>
    <property type="molecule type" value="Genomic_DNA"/>
</dbReference>
<comment type="caution">
    <text evidence="9">The sequence shown here is derived from an EMBL/GenBank/DDBJ whole genome shotgun (WGS) entry which is preliminary data.</text>
</comment>
<evidence type="ECO:0000256" key="2">
    <source>
        <dbReference type="ARBA" id="ARBA00007935"/>
    </source>
</evidence>
<comment type="subcellular location">
    <subcellularLocation>
        <location evidence="1">Cell membrane</location>
        <topology evidence="1">Multi-pass membrane protein</topology>
    </subcellularLocation>
</comment>
<feature type="transmembrane region" description="Helical" evidence="8">
    <location>
        <begin position="139"/>
        <end position="159"/>
    </location>
</feature>
<feature type="transmembrane region" description="Helical" evidence="8">
    <location>
        <begin position="326"/>
        <end position="347"/>
    </location>
</feature>
<feature type="transmembrane region" description="Helical" evidence="8">
    <location>
        <begin position="293"/>
        <end position="314"/>
    </location>
</feature>